<dbReference type="Proteomes" id="UP000887569">
    <property type="component" value="Unplaced"/>
</dbReference>
<dbReference type="GO" id="GO:0005634">
    <property type="term" value="C:nucleus"/>
    <property type="evidence" value="ECO:0007669"/>
    <property type="project" value="TreeGrafter"/>
</dbReference>
<feature type="region of interest" description="Disordered" evidence="3">
    <location>
        <begin position="57"/>
        <end position="89"/>
    </location>
</feature>
<evidence type="ECO:0000313" key="6">
    <source>
        <dbReference type="WBParaSite" id="PgB09_g068_t02"/>
    </source>
</evidence>
<dbReference type="PANTHER" id="PTHR15885:SF1">
    <property type="entry name" value="COILED-COIL DOMAIN-CONTAINING PROTEIN 174"/>
    <property type="match status" value="1"/>
</dbReference>
<protein>
    <submittedName>
        <fullName evidence="5 6">Uncharacterized protein</fullName>
    </submittedName>
</protein>
<dbReference type="InterPro" id="IPR025066">
    <property type="entry name" value="CCDC174-like"/>
</dbReference>
<organism evidence="4 5">
    <name type="scientific">Parascaris univalens</name>
    <name type="common">Nematode worm</name>
    <dbReference type="NCBI Taxonomy" id="6257"/>
    <lineage>
        <taxon>Eukaryota</taxon>
        <taxon>Metazoa</taxon>
        <taxon>Ecdysozoa</taxon>
        <taxon>Nematoda</taxon>
        <taxon>Chromadorea</taxon>
        <taxon>Rhabditida</taxon>
        <taxon>Spirurina</taxon>
        <taxon>Ascaridomorpha</taxon>
        <taxon>Ascaridoidea</taxon>
        <taxon>Ascarididae</taxon>
        <taxon>Parascaris</taxon>
    </lineage>
</organism>
<evidence type="ECO:0000256" key="1">
    <source>
        <dbReference type="ARBA" id="ARBA00023054"/>
    </source>
</evidence>
<name>A0A914ZQL8_PARUN</name>
<reference evidence="5 6" key="1">
    <citation type="submission" date="2022-11" db="UniProtKB">
        <authorList>
            <consortium name="WormBaseParasite"/>
        </authorList>
    </citation>
    <scope>IDENTIFICATION</scope>
</reference>
<proteinExistence type="predicted"/>
<dbReference type="PANTHER" id="PTHR15885">
    <property type="entry name" value="COILED-COIL DOMAIN-CONTAINING PROTEIN 174"/>
    <property type="match status" value="1"/>
</dbReference>
<evidence type="ECO:0000313" key="4">
    <source>
        <dbReference type="Proteomes" id="UP000887569"/>
    </source>
</evidence>
<feature type="compositionally biased region" description="Basic and acidic residues" evidence="3">
    <location>
        <begin position="59"/>
        <end position="89"/>
    </location>
</feature>
<evidence type="ECO:0000256" key="2">
    <source>
        <dbReference type="SAM" id="Coils"/>
    </source>
</evidence>
<evidence type="ECO:0000256" key="3">
    <source>
        <dbReference type="SAM" id="MobiDB-lite"/>
    </source>
</evidence>
<dbReference type="Pfam" id="PF13300">
    <property type="entry name" value="DUF4078"/>
    <property type="match status" value="1"/>
</dbReference>
<feature type="region of interest" description="Disordered" evidence="3">
    <location>
        <begin position="217"/>
        <end position="268"/>
    </location>
</feature>
<evidence type="ECO:0000313" key="5">
    <source>
        <dbReference type="WBParaSite" id="PgB09_g068_t01"/>
    </source>
</evidence>
<keyword evidence="1 2" id="KW-0175">Coiled coil</keyword>
<sequence>MEDEAEASSSREKHELKTSDASALFDLKGELYRKKLEQRRKVEARLTQTAPKRNVLLLTKEEEKKRQEESRKRQQRIKDLEKGIREEEEARRRAQKILEEKSAIYNRLSKGETLVYEDGQSIEFLVDFDAKKREEARLRAEEQKRELEEVSQSDAVHFVPGEEQRVYGVSHVAFSESETKRQQQMRELLELSKKTEEEREKRKKILERRRLANLERLNNMRKRKGLEPLPLTDESTKDEQEEEGPFLDIPLPLEPEPAKPPSSEAIVEKKPRFGIREWDRGKIAYMKWIEGQRDERNEEFRPPASYFR</sequence>
<keyword evidence="4" id="KW-1185">Reference proteome</keyword>
<accession>A0A914ZQL8</accession>
<feature type="region of interest" description="Disordered" evidence="3">
    <location>
        <begin position="1"/>
        <end position="20"/>
    </location>
</feature>
<feature type="coiled-coil region" evidence="2">
    <location>
        <begin position="181"/>
        <end position="208"/>
    </location>
</feature>
<dbReference type="WBParaSite" id="PgB09_g068_t02">
    <property type="protein sequence ID" value="PgB09_g068_t02"/>
    <property type="gene ID" value="PgB09_g068"/>
</dbReference>
<dbReference type="AlphaFoldDB" id="A0A914ZQL8"/>
<dbReference type="WBParaSite" id="PgB09_g068_t01">
    <property type="protein sequence ID" value="PgB09_g068_t01"/>
    <property type="gene ID" value="PgB09_g068"/>
</dbReference>
<feature type="compositionally biased region" description="Basic and acidic residues" evidence="3">
    <location>
        <begin position="9"/>
        <end position="18"/>
    </location>
</feature>